<dbReference type="GO" id="GO:0030127">
    <property type="term" value="C:COPII vesicle coat"/>
    <property type="evidence" value="ECO:0007669"/>
    <property type="project" value="TreeGrafter"/>
</dbReference>
<evidence type="ECO:0000256" key="10">
    <source>
        <dbReference type="SAM" id="MobiDB-lite"/>
    </source>
</evidence>
<dbReference type="GO" id="GO:0070971">
    <property type="term" value="C:endoplasmic reticulum exit site"/>
    <property type="evidence" value="ECO:0007669"/>
    <property type="project" value="TreeGrafter"/>
</dbReference>
<feature type="repeat" description="WD" evidence="9">
    <location>
        <begin position="148"/>
        <end position="190"/>
    </location>
</feature>
<dbReference type="GO" id="GO:0007029">
    <property type="term" value="P:endoplasmic reticulum organization"/>
    <property type="evidence" value="ECO:0007669"/>
    <property type="project" value="TreeGrafter"/>
</dbReference>
<proteinExistence type="inferred from homology"/>
<evidence type="ECO:0000256" key="5">
    <source>
        <dbReference type="ARBA" id="ARBA00022737"/>
    </source>
</evidence>
<keyword evidence="7" id="KW-0931">ER-Golgi transport</keyword>
<evidence type="ECO:0000256" key="8">
    <source>
        <dbReference type="ARBA" id="ARBA00022927"/>
    </source>
</evidence>
<feature type="region of interest" description="Disordered" evidence="10">
    <location>
        <begin position="701"/>
        <end position="747"/>
    </location>
</feature>
<organism evidence="11 12">
    <name type="scientific">Giardia duodenalis assemblage B</name>
    <dbReference type="NCBI Taxonomy" id="1394984"/>
    <lineage>
        <taxon>Eukaryota</taxon>
        <taxon>Metamonada</taxon>
        <taxon>Diplomonadida</taxon>
        <taxon>Hexamitidae</taxon>
        <taxon>Giardiinae</taxon>
        <taxon>Giardia</taxon>
    </lineage>
</organism>
<evidence type="ECO:0000313" key="12">
    <source>
        <dbReference type="Proteomes" id="UP000070089"/>
    </source>
</evidence>
<dbReference type="FunFam" id="2.130.10.10:FF:001436">
    <property type="entry name" value="Putative WD-repeat family protein"/>
    <property type="match status" value="1"/>
</dbReference>
<evidence type="ECO:0000256" key="4">
    <source>
        <dbReference type="ARBA" id="ARBA00022574"/>
    </source>
</evidence>
<dbReference type="InterPro" id="IPR015943">
    <property type="entry name" value="WD40/YVTN_repeat-like_dom_sf"/>
</dbReference>
<gene>
    <name evidence="11" type="ORF">QR46_3396</name>
</gene>
<comment type="similarity">
    <text evidence="2">Belongs to the WD repeat SEC31 family.</text>
</comment>
<dbReference type="OrthoDB" id="1068471at2759"/>
<comment type="caution">
    <text evidence="11">The sequence shown here is derived from an EMBL/GenBank/DDBJ whole genome shotgun (WGS) entry which is preliminary data.</text>
</comment>
<dbReference type="PROSITE" id="PS50294">
    <property type="entry name" value="WD_REPEATS_REGION"/>
    <property type="match status" value="1"/>
</dbReference>
<dbReference type="Proteomes" id="UP000070089">
    <property type="component" value="Unassembled WGS sequence"/>
</dbReference>
<feature type="compositionally biased region" description="Polar residues" evidence="10">
    <location>
        <begin position="715"/>
        <end position="726"/>
    </location>
</feature>
<dbReference type="Gene3D" id="2.130.10.10">
    <property type="entry name" value="YVTN repeat-like/Quinoprotein amine dehydrogenase"/>
    <property type="match status" value="1"/>
</dbReference>
<dbReference type="Pfam" id="PF00400">
    <property type="entry name" value="WD40"/>
    <property type="match status" value="1"/>
</dbReference>
<dbReference type="InterPro" id="IPR036322">
    <property type="entry name" value="WD40_repeat_dom_sf"/>
</dbReference>
<dbReference type="GO" id="GO:0005198">
    <property type="term" value="F:structural molecule activity"/>
    <property type="evidence" value="ECO:0007669"/>
    <property type="project" value="TreeGrafter"/>
</dbReference>
<evidence type="ECO:0000256" key="2">
    <source>
        <dbReference type="ARBA" id="ARBA00009358"/>
    </source>
</evidence>
<keyword evidence="5" id="KW-0677">Repeat</keyword>
<keyword evidence="6" id="KW-0256">Endoplasmic reticulum</keyword>
<evidence type="ECO:0000256" key="3">
    <source>
        <dbReference type="ARBA" id="ARBA00022448"/>
    </source>
</evidence>
<dbReference type="GO" id="GO:0090110">
    <property type="term" value="P:COPII-coated vesicle cargo loading"/>
    <property type="evidence" value="ECO:0007669"/>
    <property type="project" value="TreeGrafter"/>
</dbReference>
<dbReference type="EMBL" id="JXTI01000107">
    <property type="protein sequence ID" value="KWX12643.1"/>
    <property type="molecule type" value="Genomic_DNA"/>
</dbReference>
<keyword evidence="8" id="KW-0653">Protein transport</keyword>
<dbReference type="InterPro" id="IPR040251">
    <property type="entry name" value="SEC31-like"/>
</dbReference>
<evidence type="ECO:0000256" key="7">
    <source>
        <dbReference type="ARBA" id="ARBA00022892"/>
    </source>
</evidence>
<name>A0A132NR84_GIAIN</name>
<dbReference type="InterPro" id="IPR001680">
    <property type="entry name" value="WD40_rpt"/>
</dbReference>
<dbReference type="VEuPathDB" id="GiardiaDB:QR46_3396"/>
<evidence type="ECO:0000256" key="9">
    <source>
        <dbReference type="PROSITE-ProRule" id="PRU00221"/>
    </source>
</evidence>
<dbReference type="PROSITE" id="PS50082">
    <property type="entry name" value="WD_REPEATS_2"/>
    <property type="match status" value="1"/>
</dbReference>
<dbReference type="GO" id="GO:0015031">
    <property type="term" value="P:protein transport"/>
    <property type="evidence" value="ECO:0007669"/>
    <property type="project" value="UniProtKB-KW"/>
</dbReference>
<comment type="subcellular location">
    <subcellularLocation>
        <location evidence="1">Endoplasmic reticulum</location>
    </subcellularLocation>
</comment>
<dbReference type="PANTHER" id="PTHR13923">
    <property type="entry name" value="SEC31-RELATED PROTEIN"/>
    <property type="match status" value="1"/>
</dbReference>
<feature type="compositionally biased region" description="Polar residues" evidence="10">
    <location>
        <begin position="733"/>
        <end position="747"/>
    </location>
</feature>
<evidence type="ECO:0000256" key="6">
    <source>
        <dbReference type="ARBA" id="ARBA00022824"/>
    </source>
</evidence>
<keyword evidence="4 9" id="KW-0853">WD repeat</keyword>
<dbReference type="InterPro" id="IPR019775">
    <property type="entry name" value="WD40_repeat_CS"/>
</dbReference>
<keyword evidence="3" id="KW-0813">Transport</keyword>
<protein>
    <submittedName>
        <fullName evidence="11">Sec31/ putative WD-repeat family protein</fullName>
    </submittedName>
</protein>
<evidence type="ECO:0000313" key="11">
    <source>
        <dbReference type="EMBL" id="KWX12643.1"/>
    </source>
</evidence>
<dbReference type="PANTHER" id="PTHR13923:SF11">
    <property type="entry name" value="SECRETORY 31, ISOFORM D"/>
    <property type="match status" value="1"/>
</dbReference>
<evidence type="ECO:0000256" key="1">
    <source>
        <dbReference type="ARBA" id="ARBA00004240"/>
    </source>
</evidence>
<dbReference type="SMART" id="SM00320">
    <property type="entry name" value="WD40"/>
    <property type="match status" value="4"/>
</dbReference>
<accession>A0A132NR84</accession>
<sequence>MRLFSLQECGHLAWSPVSMQFALATSGANITEAFVSETSLSVYSLDIDSTTPVREFSWPFVTEFTCLLWSTNDSIVAGFEDGSLSIGAWNDMGNAIHLQAHGTALSALSCSEAYSLPLLATGSTTGEVSFWDLNTRTLWHAVKSREGTAAHHGAIVQISWNPKVPKICCTASQDGTVSIWDMDKKGGLISLRGDGTPLISAIFSPDIATVVFTVNTVGLVSMWDLRQKTHPVSTSFLQLPPNVIPESMFTYQYGKTFLCVPTSDGKCFFFLPRQTDLLLIGSDDSIGTHINASPFYPGYFLSQACDTVQFSSRTEGYFIPSLIPLTLLSNHVETLPSPVLLHPLFLFAETCPDDISDNYDFVPQALININSRNVMIEGRQQHNSTGLFLLTQVHDAGTVLSQIEQVLAIPVEAHSCPLPSYKDLSLQPPNKVFRALLSAGPSGVLSWLTGAEASPKVDFAKQIGAHPVPQPAAASDGRDFFDDIQNSFPDSFPENEILELPTSAADRFSSYYSFLYNNDLGSAAACAANNGDFALAFYIASKRNDKKLLESVSGSFKKAMNSSFIKAIDSVEIGYAAIIECLPPESWFYHLKIAASYGGEQALKEAAANLLQKSSSFSPALLTALTILAGRVPEAFELAASTSNLLDTLVMSLLCVSQGVPIVGSSAFRVLEGLINIVISQGDENLAAKLRTKFSINQSNSLPQNTSCMEKVQETGPSSGSTSITKQGRRTRSSTIPQINSSHPSLSQPVNASIFPVPISAVPSTSSIIPGIPPNQIVTTTAAPSLPYPTSTQAFAAFPTAPQINLQPPIAPSVVPPQMPHMPISQPLTQFQPSVLPLESPQMPVISITQPTSIMPISSPGMPQPEMPVTAPPLITAPAPPTVDGAVSAEVVQVATTTAPQTRALRRQPTQSLSTGQPLDVIRNIATNGSANAERFKALVLRYAEVDQMGFLKYYSKLGNCIIHLAEQGVLSADTISVLGRYIAGLEMGNGQAATEAIKTMAARKQRLYTEELSAWAAPLKIMARALCK</sequence>
<reference evidence="11 12" key="1">
    <citation type="journal article" date="2015" name="Mol. Biochem. Parasitol.">
        <title>Identification of polymorphic genes for use in assemblage B genotyping assays through comparative genomics of multiple assemblage B Giardia duodenalis isolates.</title>
        <authorList>
            <person name="Wielinga C."/>
            <person name="Thompson R.C."/>
            <person name="Monis P."/>
            <person name="Ryan U."/>
        </authorList>
    </citation>
    <scope>NUCLEOTIDE SEQUENCE [LARGE SCALE GENOMIC DNA]</scope>
    <source>
        <strain evidence="11 12">BAH15c1</strain>
    </source>
</reference>
<dbReference type="SUPFAM" id="SSF50978">
    <property type="entry name" value="WD40 repeat-like"/>
    <property type="match status" value="1"/>
</dbReference>
<dbReference type="AlphaFoldDB" id="A0A132NR84"/>
<dbReference type="PROSITE" id="PS00678">
    <property type="entry name" value="WD_REPEATS_1"/>
    <property type="match status" value="1"/>
</dbReference>